<evidence type="ECO:0000256" key="3">
    <source>
        <dbReference type="ARBA" id="ARBA00022692"/>
    </source>
</evidence>
<gene>
    <name evidence="7" type="ORF">OP10G_3917</name>
</gene>
<dbReference type="InterPro" id="IPR012902">
    <property type="entry name" value="N_methyl_site"/>
</dbReference>
<organism evidence="7 8">
    <name type="scientific">Fimbriimonas ginsengisoli Gsoil 348</name>
    <dbReference type="NCBI Taxonomy" id="661478"/>
    <lineage>
        <taxon>Bacteria</taxon>
        <taxon>Bacillati</taxon>
        <taxon>Armatimonadota</taxon>
        <taxon>Fimbriimonadia</taxon>
        <taxon>Fimbriimonadales</taxon>
        <taxon>Fimbriimonadaceae</taxon>
        <taxon>Fimbriimonas</taxon>
    </lineage>
</organism>
<dbReference type="NCBIfam" id="TIGR02532">
    <property type="entry name" value="IV_pilin_GFxxxE"/>
    <property type="match status" value="1"/>
</dbReference>
<evidence type="ECO:0008006" key="9">
    <source>
        <dbReference type="Google" id="ProtNLM"/>
    </source>
</evidence>
<evidence type="ECO:0000256" key="6">
    <source>
        <dbReference type="SAM" id="Phobius"/>
    </source>
</evidence>
<evidence type="ECO:0000256" key="5">
    <source>
        <dbReference type="ARBA" id="ARBA00023136"/>
    </source>
</evidence>
<name>A0A068NWX7_FIMGI</name>
<comment type="subcellular location">
    <subcellularLocation>
        <location evidence="1">Membrane</location>
        <topology evidence="1">Single-pass membrane protein</topology>
    </subcellularLocation>
</comment>
<dbReference type="OrthoDB" id="249131at2"/>
<dbReference type="Pfam" id="PF07963">
    <property type="entry name" value="N_methyl"/>
    <property type="match status" value="1"/>
</dbReference>
<dbReference type="GO" id="GO:0016020">
    <property type="term" value="C:membrane"/>
    <property type="evidence" value="ECO:0007669"/>
    <property type="project" value="UniProtKB-SubCell"/>
</dbReference>
<sequence length="269" mass="29408">MAKTFIRAFTLIELLVVIAIIAILAAILFPVFAQAKAAAKKTSTVSNTKQIELAAIQYMDDNEGNQIPRYNACGVPGDPSLTNSTDIWPNLIQPYVKNEGVFLDTAASNTKYGGIWTDNPPDKPTKFGRGWTSIGMNATVNGWYFPDSSVPGCPGRFKDQNINTLDNVANTVHFASSFPGPTAQGYRGYLARNDAVNLPGLSISNRHTEGTVLGFYDGHAKWFKTVAIVGNPNATYECKDDSFFTGLWWLDKNAAHLKWNINDPCVPVP</sequence>
<evidence type="ECO:0000256" key="4">
    <source>
        <dbReference type="ARBA" id="ARBA00022989"/>
    </source>
</evidence>
<dbReference type="GO" id="GO:0015628">
    <property type="term" value="P:protein secretion by the type II secretion system"/>
    <property type="evidence" value="ECO:0007669"/>
    <property type="project" value="InterPro"/>
</dbReference>
<keyword evidence="5 6" id="KW-0472">Membrane</keyword>
<dbReference type="STRING" id="661478.OP10G_3917"/>
<dbReference type="RefSeq" id="WP_025228804.1">
    <property type="nucleotide sequence ID" value="NZ_CP007139.1"/>
</dbReference>
<reference evidence="7 8" key="1">
    <citation type="journal article" date="2014" name="PLoS ONE">
        <title>The first complete genome sequence of the class fimbriimonadia in the phylum armatimonadetes.</title>
        <authorList>
            <person name="Hu Z.Y."/>
            <person name="Wang Y.Z."/>
            <person name="Im W.T."/>
            <person name="Wang S.Y."/>
            <person name="Zhao G.P."/>
            <person name="Zheng H.J."/>
            <person name="Quan Z.X."/>
        </authorList>
    </citation>
    <scope>NUCLEOTIDE SEQUENCE [LARGE SCALE GENOMIC DNA]</scope>
    <source>
        <strain evidence="7">Gsoil 348</strain>
    </source>
</reference>
<dbReference type="InterPro" id="IPR000983">
    <property type="entry name" value="Bac_GSPG_pilin"/>
</dbReference>
<dbReference type="Proteomes" id="UP000027982">
    <property type="component" value="Chromosome"/>
</dbReference>
<dbReference type="HOGENOM" id="CLU_041661_1_0_0"/>
<dbReference type="SUPFAM" id="SSF54523">
    <property type="entry name" value="Pili subunits"/>
    <property type="match status" value="1"/>
</dbReference>
<dbReference type="KEGG" id="fgi:OP10G_3917"/>
<evidence type="ECO:0000313" key="8">
    <source>
        <dbReference type="Proteomes" id="UP000027982"/>
    </source>
</evidence>
<dbReference type="PANTHER" id="PTHR30093:SF44">
    <property type="entry name" value="TYPE II SECRETION SYSTEM CORE PROTEIN G"/>
    <property type="match status" value="1"/>
</dbReference>
<evidence type="ECO:0000256" key="2">
    <source>
        <dbReference type="ARBA" id="ARBA00022481"/>
    </source>
</evidence>
<keyword evidence="8" id="KW-1185">Reference proteome</keyword>
<accession>A0A068NWX7</accession>
<dbReference type="PRINTS" id="PR00813">
    <property type="entry name" value="BCTERIALGSPG"/>
</dbReference>
<evidence type="ECO:0000313" key="7">
    <source>
        <dbReference type="EMBL" id="AIE87285.1"/>
    </source>
</evidence>
<proteinExistence type="predicted"/>
<dbReference type="AlphaFoldDB" id="A0A068NWX7"/>
<keyword evidence="2" id="KW-0488">Methylation</keyword>
<evidence type="ECO:0000256" key="1">
    <source>
        <dbReference type="ARBA" id="ARBA00004167"/>
    </source>
</evidence>
<dbReference type="PANTHER" id="PTHR30093">
    <property type="entry name" value="GENERAL SECRETION PATHWAY PROTEIN G"/>
    <property type="match status" value="1"/>
</dbReference>
<dbReference type="Gene3D" id="3.30.700.10">
    <property type="entry name" value="Glycoprotein, Type 4 Pilin"/>
    <property type="match status" value="1"/>
</dbReference>
<keyword evidence="4 6" id="KW-1133">Transmembrane helix</keyword>
<dbReference type="EMBL" id="CP007139">
    <property type="protein sequence ID" value="AIE87285.1"/>
    <property type="molecule type" value="Genomic_DNA"/>
</dbReference>
<feature type="transmembrane region" description="Helical" evidence="6">
    <location>
        <begin position="12"/>
        <end position="33"/>
    </location>
</feature>
<dbReference type="GO" id="GO:0015627">
    <property type="term" value="C:type II protein secretion system complex"/>
    <property type="evidence" value="ECO:0007669"/>
    <property type="project" value="InterPro"/>
</dbReference>
<protein>
    <recommendedName>
        <fullName evidence="9">Prepilin-type N-terminal cleavage/methylation domain-containing protein</fullName>
    </recommendedName>
</protein>
<keyword evidence="3 6" id="KW-0812">Transmembrane</keyword>
<dbReference type="eggNOG" id="COG2165">
    <property type="taxonomic scope" value="Bacteria"/>
</dbReference>
<dbReference type="InterPro" id="IPR045584">
    <property type="entry name" value="Pilin-like"/>
</dbReference>